<dbReference type="RefSeq" id="WP_123741434.1">
    <property type="nucleotide sequence ID" value="NZ_RJKM01000001.1"/>
</dbReference>
<evidence type="ECO:0000313" key="2">
    <source>
        <dbReference type="Proteomes" id="UP000268727"/>
    </source>
</evidence>
<dbReference type="OrthoDB" id="3381569at2"/>
<dbReference type="AlphaFoldDB" id="A0A3N1GYK8"/>
<dbReference type="EMBL" id="RJKM01000001">
    <property type="protein sequence ID" value="ROP35259.1"/>
    <property type="molecule type" value="Genomic_DNA"/>
</dbReference>
<accession>A0A3N1GYK8</accession>
<sequence length="171" mass="18575">MGDAEQMWITVVPALEDGEEDEAELVLVGIDPASGDPGQRVVDMLLDRGHEGEEGVFYLLPFDLGVRYERTVDRLAVLLLTSPEVYDHMVREYREDLAGAAAHLRGAPLVDGGVLLLRREITTDFDPATGDGNQPVVLLLREGPATEPDLFSAFDEGEAALAVVGTWGEDE</sequence>
<dbReference type="Proteomes" id="UP000268727">
    <property type="component" value="Unassembled WGS sequence"/>
</dbReference>
<organism evidence="1 2">
    <name type="scientific">Saccharothrix texasensis</name>
    <dbReference type="NCBI Taxonomy" id="103734"/>
    <lineage>
        <taxon>Bacteria</taxon>
        <taxon>Bacillati</taxon>
        <taxon>Actinomycetota</taxon>
        <taxon>Actinomycetes</taxon>
        <taxon>Pseudonocardiales</taxon>
        <taxon>Pseudonocardiaceae</taxon>
        <taxon>Saccharothrix</taxon>
    </lineage>
</organism>
<reference evidence="1 2" key="1">
    <citation type="submission" date="2018-11" db="EMBL/GenBank/DDBJ databases">
        <title>Sequencing the genomes of 1000 actinobacteria strains.</title>
        <authorList>
            <person name="Klenk H.-P."/>
        </authorList>
    </citation>
    <scope>NUCLEOTIDE SEQUENCE [LARGE SCALE GENOMIC DNA]</scope>
    <source>
        <strain evidence="1 2">DSM 44231</strain>
    </source>
</reference>
<keyword evidence="2" id="KW-1185">Reference proteome</keyword>
<name>A0A3N1GYK8_9PSEU</name>
<evidence type="ECO:0000313" key="1">
    <source>
        <dbReference type="EMBL" id="ROP35259.1"/>
    </source>
</evidence>
<proteinExistence type="predicted"/>
<protein>
    <submittedName>
        <fullName evidence="1">Uncharacterized protein</fullName>
    </submittedName>
</protein>
<gene>
    <name evidence="1" type="ORF">EDD40_0481</name>
</gene>
<comment type="caution">
    <text evidence="1">The sequence shown here is derived from an EMBL/GenBank/DDBJ whole genome shotgun (WGS) entry which is preliminary data.</text>
</comment>